<evidence type="ECO:0000256" key="12">
    <source>
        <dbReference type="HAMAP-Rule" id="MF_00418"/>
    </source>
</evidence>
<evidence type="ECO:0000256" key="13">
    <source>
        <dbReference type="PIRNR" id="PIRNR001365"/>
    </source>
</evidence>
<comment type="subunit">
    <text evidence="12">Homotetramer; dimer of dimers.</text>
</comment>
<dbReference type="Pfam" id="PF00701">
    <property type="entry name" value="DHDPS"/>
    <property type="match status" value="1"/>
</dbReference>
<dbReference type="PROSITE" id="PS00666">
    <property type="entry name" value="DHDPS_2"/>
    <property type="match status" value="1"/>
</dbReference>
<dbReference type="eggNOG" id="COG0329">
    <property type="taxonomic scope" value="Bacteria"/>
</dbReference>
<keyword evidence="6 12" id="KW-0028">Amino-acid biosynthesis</keyword>
<dbReference type="CDD" id="cd00950">
    <property type="entry name" value="DHDPS"/>
    <property type="match status" value="1"/>
</dbReference>
<evidence type="ECO:0000256" key="11">
    <source>
        <dbReference type="ARBA" id="ARBA00047836"/>
    </source>
</evidence>
<feature type="site" description="Part of a proton relay during catalysis" evidence="12">
    <location>
        <position position="111"/>
    </location>
</feature>
<dbReference type="InterPro" id="IPR020624">
    <property type="entry name" value="Schiff_base-form_aldolases_CS"/>
</dbReference>
<dbReference type="PANTHER" id="PTHR12128">
    <property type="entry name" value="DIHYDRODIPICOLINATE SYNTHASE"/>
    <property type="match status" value="1"/>
</dbReference>
<comment type="caution">
    <text evidence="12">Was originally thought to be a dihydrodipicolinate synthase (DHDPS), catalyzing the condensation of (S)-aspartate-beta-semialdehyde [(S)-ASA] and pyruvate to dihydrodipicolinate (DHDP). However, it was shown in E.coli that the product of the enzymatic reaction is not dihydrodipicolinate but in fact (4S)-4-hydroxy-2,3,4,5-tetrahydro-(2S)-dipicolinic acid (HTPA), and that the consecutive dehydration reaction leading to DHDP is not spontaneous but catalyzed by DapB.</text>
</comment>
<evidence type="ECO:0000256" key="4">
    <source>
        <dbReference type="ARBA" id="ARBA00012086"/>
    </source>
</evidence>
<keyword evidence="5 12" id="KW-0963">Cytoplasm</keyword>
<dbReference type="HAMAP" id="MF_00418">
    <property type="entry name" value="DapA"/>
    <property type="match status" value="1"/>
</dbReference>
<dbReference type="InterPro" id="IPR005263">
    <property type="entry name" value="DapA"/>
</dbReference>
<keyword evidence="8 12" id="KW-0457">Lysine biosynthesis</keyword>
<dbReference type="AlphaFoldDB" id="B1X104"/>
<reference evidence="16 17" key="1">
    <citation type="journal article" date="2008" name="Proc. Natl. Acad. Sci. U.S.A.">
        <title>The genome of Cyanothece 51142, a unicellular diazotrophic cyanobacterium important in the marine nitrogen cycle.</title>
        <authorList>
            <person name="Welsh E.A."/>
            <person name="Liberton M."/>
            <person name="Stoeckel J."/>
            <person name="Loh T."/>
            <person name="Elvitigala T."/>
            <person name="Wang C."/>
            <person name="Wollam A."/>
            <person name="Fulton R.S."/>
            <person name="Clifton S.W."/>
            <person name="Jacobs J.M."/>
            <person name="Aurora R."/>
            <person name="Ghosh B.K."/>
            <person name="Sherman L.A."/>
            <person name="Smith R.D."/>
            <person name="Wilson R.K."/>
            <person name="Pakrasi H.B."/>
        </authorList>
    </citation>
    <scope>NUCLEOTIDE SEQUENCE [LARGE SCALE GENOMIC DNA]</scope>
    <source>
        <strain evidence="17">ATCC 51142 / BH68</strain>
    </source>
</reference>
<feature type="active site" description="Schiff-base intermediate with substrate" evidence="12 14">
    <location>
        <position position="166"/>
    </location>
</feature>
<dbReference type="UniPathway" id="UPA00034">
    <property type="reaction ID" value="UER00017"/>
</dbReference>
<evidence type="ECO:0000256" key="6">
    <source>
        <dbReference type="ARBA" id="ARBA00022605"/>
    </source>
</evidence>
<dbReference type="InterPro" id="IPR020625">
    <property type="entry name" value="Schiff_base-form_aldolases_AS"/>
</dbReference>
<evidence type="ECO:0000256" key="1">
    <source>
        <dbReference type="ARBA" id="ARBA00003294"/>
    </source>
</evidence>
<comment type="function">
    <text evidence="1 12">Catalyzes the condensation of (S)-aspartate-beta-semialdehyde [(S)-ASA] and pyruvate to 4-hydroxy-tetrahydrodipicolinate (HTPA).</text>
</comment>
<protein>
    <recommendedName>
        <fullName evidence="4 12">4-hydroxy-tetrahydrodipicolinate synthase</fullName>
        <shortName evidence="12">HTPA synthase</shortName>
        <ecNumber evidence="4 12">4.3.3.7</ecNumber>
    </recommendedName>
</protein>
<dbReference type="EC" id="4.3.3.7" evidence="4 12"/>
<feature type="binding site" evidence="12 15">
    <location>
        <position position="208"/>
    </location>
    <ligand>
        <name>pyruvate</name>
        <dbReference type="ChEBI" id="CHEBI:15361"/>
    </ligand>
</feature>
<dbReference type="SUPFAM" id="SSF51569">
    <property type="entry name" value="Aldolase"/>
    <property type="match status" value="1"/>
</dbReference>
<organism evidence="16 17">
    <name type="scientific">Crocosphaera subtropica (strain ATCC 51142 / BH68)</name>
    <name type="common">Cyanothece sp. (strain ATCC 51142)</name>
    <dbReference type="NCBI Taxonomy" id="43989"/>
    <lineage>
        <taxon>Bacteria</taxon>
        <taxon>Bacillati</taxon>
        <taxon>Cyanobacteriota</taxon>
        <taxon>Cyanophyceae</taxon>
        <taxon>Oscillatoriophycideae</taxon>
        <taxon>Chroococcales</taxon>
        <taxon>Aphanothecaceae</taxon>
        <taxon>Crocosphaera</taxon>
        <taxon>Crocosphaera subtropica</taxon>
    </lineage>
</organism>
<dbReference type="InterPro" id="IPR013785">
    <property type="entry name" value="Aldolase_TIM"/>
</dbReference>
<dbReference type="EMBL" id="CP000806">
    <property type="protein sequence ID" value="ACB49645.1"/>
    <property type="molecule type" value="Genomic_DNA"/>
</dbReference>
<evidence type="ECO:0000313" key="17">
    <source>
        <dbReference type="Proteomes" id="UP000001203"/>
    </source>
</evidence>
<dbReference type="SMART" id="SM01130">
    <property type="entry name" value="DHDPS"/>
    <property type="match status" value="1"/>
</dbReference>
<evidence type="ECO:0000256" key="2">
    <source>
        <dbReference type="ARBA" id="ARBA00005120"/>
    </source>
</evidence>
<evidence type="ECO:0000256" key="8">
    <source>
        <dbReference type="ARBA" id="ARBA00023154"/>
    </source>
</evidence>
<feature type="active site" description="Proton donor/acceptor" evidence="12 14">
    <location>
        <position position="138"/>
    </location>
</feature>
<dbReference type="GO" id="GO:0009089">
    <property type="term" value="P:lysine biosynthetic process via diaminopimelate"/>
    <property type="evidence" value="ECO:0007669"/>
    <property type="project" value="UniProtKB-UniRule"/>
</dbReference>
<evidence type="ECO:0000256" key="9">
    <source>
        <dbReference type="ARBA" id="ARBA00023239"/>
    </source>
</evidence>
<dbReference type="InterPro" id="IPR002220">
    <property type="entry name" value="DapA-like"/>
</dbReference>
<dbReference type="GO" id="GO:0005829">
    <property type="term" value="C:cytosol"/>
    <property type="evidence" value="ECO:0007669"/>
    <property type="project" value="TreeGrafter"/>
</dbReference>
<dbReference type="OrthoDB" id="9782828at2"/>
<dbReference type="KEGG" id="cyt:cce_0294"/>
<evidence type="ECO:0000256" key="10">
    <source>
        <dbReference type="ARBA" id="ARBA00023270"/>
    </source>
</evidence>
<evidence type="ECO:0000256" key="14">
    <source>
        <dbReference type="PIRSR" id="PIRSR001365-1"/>
    </source>
</evidence>
<feature type="binding site" evidence="12 15">
    <location>
        <position position="49"/>
    </location>
    <ligand>
        <name>pyruvate</name>
        <dbReference type="ChEBI" id="CHEBI:15361"/>
    </ligand>
</feature>
<sequence length="298" mass="32241">MSEQSFGKVITAMVTPFDNEGNVNYEMAEKLAVHLVDNGSDSLLLCGTTGESPTLSWSEKSQLFQVVKKAVGSKGKVLAGTGANSTQHAVEMTEKVAKMGLDGSLQVVPYYNKPPQDGLYEHFKKIAESVGNFPIMLYNIPGRTGQNMSPETIAKLAEINNIIAIKEASGNLEQACKIRRMTAPSFIIYAGDDFLTLPLLTVGGIGVVSVASHLVGTQIQQMIAAFDNNQGSKATEINVKLFPLFKVLFCTTNPIPIKAALNLQGWQVGSVRLPLVELSETLKEEVKVVLKELSLIEK</sequence>
<keyword evidence="9 12" id="KW-0456">Lyase</keyword>
<proteinExistence type="inferred from homology"/>
<comment type="pathway">
    <text evidence="2 12">Amino-acid biosynthesis; L-lysine biosynthesis via DAP pathway; (S)-tetrahydrodipicolinate from L-aspartate: step 3/4.</text>
</comment>
<comment type="similarity">
    <text evidence="3 12 13">Belongs to the DapA family.</text>
</comment>
<dbReference type="PROSITE" id="PS00665">
    <property type="entry name" value="DHDPS_1"/>
    <property type="match status" value="1"/>
</dbReference>
<evidence type="ECO:0000256" key="15">
    <source>
        <dbReference type="PIRSR" id="PIRSR001365-2"/>
    </source>
</evidence>
<dbReference type="GO" id="GO:0008840">
    <property type="term" value="F:4-hydroxy-tetrahydrodipicolinate synthase activity"/>
    <property type="evidence" value="ECO:0007669"/>
    <property type="project" value="UniProtKB-UniRule"/>
</dbReference>
<dbReference type="NCBIfam" id="TIGR00674">
    <property type="entry name" value="dapA"/>
    <property type="match status" value="1"/>
</dbReference>
<dbReference type="RefSeq" id="WP_009546786.1">
    <property type="nucleotide sequence ID" value="NC_010546.1"/>
</dbReference>
<gene>
    <name evidence="12 16" type="primary">dapA</name>
    <name evidence="16" type="ordered locus">cce_0294</name>
</gene>
<comment type="catalytic activity">
    <reaction evidence="11 12">
        <text>L-aspartate 4-semialdehyde + pyruvate = (2S,4S)-4-hydroxy-2,3,4,5-tetrahydrodipicolinate + H2O + H(+)</text>
        <dbReference type="Rhea" id="RHEA:34171"/>
        <dbReference type="ChEBI" id="CHEBI:15361"/>
        <dbReference type="ChEBI" id="CHEBI:15377"/>
        <dbReference type="ChEBI" id="CHEBI:15378"/>
        <dbReference type="ChEBI" id="CHEBI:67139"/>
        <dbReference type="ChEBI" id="CHEBI:537519"/>
        <dbReference type="EC" id="4.3.3.7"/>
    </reaction>
</comment>
<name>B1X104_CROS5</name>
<keyword evidence="17" id="KW-1185">Reference proteome</keyword>
<dbReference type="Proteomes" id="UP000001203">
    <property type="component" value="Chromosome circular"/>
</dbReference>
<dbReference type="HOGENOM" id="CLU_049343_7_1_3"/>
<evidence type="ECO:0000256" key="3">
    <source>
        <dbReference type="ARBA" id="ARBA00007592"/>
    </source>
</evidence>
<keyword evidence="10 12" id="KW-0704">Schiff base</keyword>
<evidence type="ECO:0000313" key="16">
    <source>
        <dbReference type="EMBL" id="ACB49645.1"/>
    </source>
</evidence>
<dbReference type="Gene3D" id="3.20.20.70">
    <property type="entry name" value="Aldolase class I"/>
    <property type="match status" value="1"/>
</dbReference>
<dbReference type="PIRSF" id="PIRSF001365">
    <property type="entry name" value="DHDPS"/>
    <property type="match status" value="1"/>
</dbReference>
<evidence type="ECO:0000256" key="5">
    <source>
        <dbReference type="ARBA" id="ARBA00022490"/>
    </source>
</evidence>
<dbReference type="PANTHER" id="PTHR12128:SF66">
    <property type="entry name" value="4-HYDROXY-2-OXOGLUTARATE ALDOLASE, MITOCHONDRIAL"/>
    <property type="match status" value="1"/>
</dbReference>
<dbReference type="PRINTS" id="PR00146">
    <property type="entry name" value="DHPICSNTHASE"/>
</dbReference>
<evidence type="ECO:0000256" key="7">
    <source>
        <dbReference type="ARBA" id="ARBA00022915"/>
    </source>
</evidence>
<keyword evidence="7 12" id="KW-0220">Diaminopimelate biosynthesis</keyword>
<dbReference type="GO" id="GO:0019877">
    <property type="term" value="P:diaminopimelate biosynthetic process"/>
    <property type="evidence" value="ECO:0007669"/>
    <property type="project" value="UniProtKB-UniRule"/>
</dbReference>
<comment type="subcellular location">
    <subcellularLocation>
        <location evidence="12">Cytoplasm</location>
    </subcellularLocation>
</comment>
<dbReference type="STRING" id="43989.cce_0294"/>
<accession>B1X104</accession>
<feature type="site" description="Part of a proton relay during catalysis" evidence="12">
    <location>
        <position position="48"/>
    </location>
</feature>